<dbReference type="InterPro" id="IPR015424">
    <property type="entry name" value="PyrdxlP-dep_Trfase"/>
</dbReference>
<dbReference type="CDD" id="cd00609">
    <property type="entry name" value="AAT_like"/>
    <property type="match status" value="1"/>
</dbReference>
<keyword evidence="2" id="KW-0663">Pyridoxal phosphate</keyword>
<dbReference type="InterPro" id="IPR015422">
    <property type="entry name" value="PyrdxlP-dep_Trfase_small"/>
</dbReference>
<keyword evidence="3" id="KW-0805">Transcription regulation</keyword>
<dbReference type="RefSeq" id="WP_210047330.1">
    <property type="nucleotide sequence ID" value="NZ_JAGINX010000001.1"/>
</dbReference>
<evidence type="ECO:0000256" key="2">
    <source>
        <dbReference type="ARBA" id="ARBA00022898"/>
    </source>
</evidence>
<dbReference type="InterPro" id="IPR004839">
    <property type="entry name" value="Aminotransferase_I/II_large"/>
</dbReference>
<evidence type="ECO:0000313" key="8">
    <source>
        <dbReference type="Proteomes" id="UP001519331"/>
    </source>
</evidence>
<dbReference type="InterPro" id="IPR000524">
    <property type="entry name" value="Tscrpt_reg_HTH_GntR"/>
</dbReference>
<protein>
    <submittedName>
        <fullName evidence="7">DNA-binding transcriptional MocR family regulator</fullName>
    </submittedName>
</protein>
<dbReference type="EMBL" id="JAGINX010000001">
    <property type="protein sequence ID" value="MBP2317107.1"/>
    <property type="molecule type" value="Genomic_DNA"/>
</dbReference>
<gene>
    <name evidence="7" type="ORF">JOF45_000126</name>
</gene>
<reference evidence="7 8" key="1">
    <citation type="submission" date="2021-03" db="EMBL/GenBank/DDBJ databases">
        <title>Sequencing the genomes of 1000 actinobacteria strains.</title>
        <authorList>
            <person name="Klenk H.-P."/>
        </authorList>
    </citation>
    <scope>NUCLEOTIDE SEQUENCE [LARGE SCALE GENOMIC DNA]</scope>
    <source>
        <strain evidence="7 8">DSM 12544</strain>
    </source>
</reference>
<evidence type="ECO:0000259" key="6">
    <source>
        <dbReference type="PROSITE" id="PS50949"/>
    </source>
</evidence>
<dbReference type="Pfam" id="PF00392">
    <property type="entry name" value="GntR"/>
    <property type="match status" value="1"/>
</dbReference>
<keyword evidence="4 7" id="KW-0238">DNA-binding</keyword>
<dbReference type="SMART" id="SM00345">
    <property type="entry name" value="HTH_GNTR"/>
    <property type="match status" value="1"/>
</dbReference>
<dbReference type="PROSITE" id="PS50949">
    <property type="entry name" value="HTH_GNTR"/>
    <property type="match status" value="1"/>
</dbReference>
<dbReference type="InterPro" id="IPR015421">
    <property type="entry name" value="PyrdxlP-dep_Trfase_major"/>
</dbReference>
<proteinExistence type="inferred from homology"/>
<dbReference type="InterPro" id="IPR036388">
    <property type="entry name" value="WH-like_DNA-bd_sf"/>
</dbReference>
<dbReference type="PANTHER" id="PTHR46577">
    <property type="entry name" value="HTH-TYPE TRANSCRIPTIONAL REGULATORY PROTEIN GABR"/>
    <property type="match status" value="1"/>
</dbReference>
<evidence type="ECO:0000256" key="1">
    <source>
        <dbReference type="ARBA" id="ARBA00005384"/>
    </source>
</evidence>
<keyword evidence="8" id="KW-1185">Reference proteome</keyword>
<dbReference type="GO" id="GO:0003677">
    <property type="term" value="F:DNA binding"/>
    <property type="evidence" value="ECO:0007669"/>
    <property type="project" value="UniProtKB-KW"/>
</dbReference>
<dbReference type="Gene3D" id="3.40.640.10">
    <property type="entry name" value="Type I PLP-dependent aspartate aminotransferase-like (Major domain)"/>
    <property type="match status" value="1"/>
</dbReference>
<name>A0ABS4SY35_9MICC</name>
<dbReference type="InterPro" id="IPR036390">
    <property type="entry name" value="WH_DNA-bd_sf"/>
</dbReference>
<organism evidence="7 8">
    <name type="scientific">Nesterenkonia lacusekhoensis</name>
    <dbReference type="NCBI Taxonomy" id="150832"/>
    <lineage>
        <taxon>Bacteria</taxon>
        <taxon>Bacillati</taxon>
        <taxon>Actinomycetota</taxon>
        <taxon>Actinomycetes</taxon>
        <taxon>Micrococcales</taxon>
        <taxon>Micrococcaceae</taxon>
        <taxon>Nesterenkonia</taxon>
    </lineage>
</organism>
<feature type="domain" description="HTH gntR-type" evidence="6">
    <location>
        <begin position="15"/>
        <end position="83"/>
    </location>
</feature>
<keyword evidence="5" id="KW-0804">Transcription</keyword>
<evidence type="ECO:0000256" key="5">
    <source>
        <dbReference type="ARBA" id="ARBA00023163"/>
    </source>
</evidence>
<accession>A0ABS4SY35</accession>
<evidence type="ECO:0000256" key="3">
    <source>
        <dbReference type="ARBA" id="ARBA00023015"/>
    </source>
</evidence>
<dbReference type="CDD" id="cd07377">
    <property type="entry name" value="WHTH_GntR"/>
    <property type="match status" value="1"/>
</dbReference>
<dbReference type="SUPFAM" id="SSF46785">
    <property type="entry name" value="Winged helix' DNA-binding domain"/>
    <property type="match status" value="1"/>
</dbReference>
<sequence>MADIEAEALAQQLSERSPAGIAEQIRRMVASGDLSAGMRLPTVRDVAQEIGVSVGTIAQAWGILREENVVETRRRGGTRILDAEQRRARSFGGWASVDLLMHSPDAALFPPLADAAAKALNHQDFNRWSRENITADLQKVAQQAWPYQPEAWTAAGGGTEGLWMAVSAAVPAGEAVAVEVPAAPGVLDILRDAGLTPLGVGTDESGPLPADLQTALEAGARAFLHCPDGAFADRHTLTAERAEQLRAVLADSSAAVIEDDPLGPLSAADPASLAALLPERSLRVSAYCRAFGVDLRTAVIGGAKHLVDAAALSRTGGLGSDSRLLQQIIVSAMKDFRTPRRLELARERYTLRRRLALDSFAAAGLTARSAAGSWSLWVEVPEEQTAALALSSRGVIVGVGSAAYTEAPPKGLLRLSVAQLPEDAAKLDELAQLIAQAAEGTLRTAPV</sequence>
<dbReference type="SUPFAM" id="SSF53383">
    <property type="entry name" value="PLP-dependent transferases"/>
    <property type="match status" value="1"/>
</dbReference>
<dbReference type="Proteomes" id="UP001519331">
    <property type="component" value="Unassembled WGS sequence"/>
</dbReference>
<comment type="caution">
    <text evidence="7">The sequence shown here is derived from an EMBL/GenBank/DDBJ whole genome shotgun (WGS) entry which is preliminary data.</text>
</comment>
<evidence type="ECO:0000313" key="7">
    <source>
        <dbReference type="EMBL" id="MBP2317107.1"/>
    </source>
</evidence>
<dbReference type="PANTHER" id="PTHR46577:SF1">
    <property type="entry name" value="HTH-TYPE TRANSCRIPTIONAL REGULATORY PROTEIN GABR"/>
    <property type="match status" value="1"/>
</dbReference>
<dbReference type="Gene3D" id="3.90.1150.10">
    <property type="entry name" value="Aspartate Aminotransferase, domain 1"/>
    <property type="match status" value="1"/>
</dbReference>
<evidence type="ECO:0000256" key="4">
    <source>
        <dbReference type="ARBA" id="ARBA00023125"/>
    </source>
</evidence>
<comment type="similarity">
    <text evidence="1">In the C-terminal section; belongs to the class-I pyridoxal-phosphate-dependent aminotransferase family.</text>
</comment>
<dbReference type="InterPro" id="IPR051446">
    <property type="entry name" value="HTH_trans_reg/aminotransferase"/>
</dbReference>
<dbReference type="Pfam" id="PF00155">
    <property type="entry name" value="Aminotran_1_2"/>
    <property type="match status" value="1"/>
</dbReference>
<dbReference type="Gene3D" id="1.10.10.10">
    <property type="entry name" value="Winged helix-like DNA-binding domain superfamily/Winged helix DNA-binding domain"/>
    <property type="match status" value="1"/>
</dbReference>